<organism evidence="3 4">
    <name type="scientific">Chryseobacterium soli</name>
    <dbReference type="NCBI Taxonomy" id="445961"/>
    <lineage>
        <taxon>Bacteria</taxon>
        <taxon>Pseudomonadati</taxon>
        <taxon>Bacteroidota</taxon>
        <taxon>Flavobacteriia</taxon>
        <taxon>Flavobacteriales</taxon>
        <taxon>Weeksellaceae</taxon>
        <taxon>Chryseobacterium group</taxon>
        <taxon>Chryseobacterium</taxon>
    </lineage>
</organism>
<dbReference type="PANTHER" id="PTHR22911">
    <property type="entry name" value="ACYL-MALONYL CONDENSING ENZYME-RELATED"/>
    <property type="match status" value="1"/>
</dbReference>
<dbReference type="STRING" id="445961.IW15_18335"/>
<keyword evidence="4" id="KW-1185">Reference proteome</keyword>
<evidence type="ECO:0000313" key="4">
    <source>
        <dbReference type="Proteomes" id="UP000028705"/>
    </source>
</evidence>
<evidence type="ECO:0000313" key="3">
    <source>
        <dbReference type="EMBL" id="KFF11110.1"/>
    </source>
</evidence>
<dbReference type="PANTHER" id="PTHR22911:SF137">
    <property type="entry name" value="SOLUTE CARRIER FAMILY 35 MEMBER G2-RELATED"/>
    <property type="match status" value="1"/>
</dbReference>
<dbReference type="SUPFAM" id="SSF103481">
    <property type="entry name" value="Multidrug resistance efflux transporter EmrE"/>
    <property type="match status" value="1"/>
</dbReference>
<gene>
    <name evidence="3" type="ORF">IW15_18335</name>
</gene>
<accession>A0A086A346</accession>
<dbReference type="InterPro" id="IPR000620">
    <property type="entry name" value="EamA_dom"/>
</dbReference>
<protein>
    <submittedName>
        <fullName evidence="3">Membrane protein</fullName>
    </submittedName>
</protein>
<dbReference type="RefSeq" id="WP_034714017.1">
    <property type="nucleotide sequence ID" value="NZ_JPRH01000008.1"/>
</dbReference>
<keyword evidence="1" id="KW-0812">Transmembrane</keyword>
<dbReference type="EMBL" id="JPRH01000008">
    <property type="protein sequence ID" value="KFF11110.1"/>
    <property type="molecule type" value="Genomic_DNA"/>
</dbReference>
<dbReference type="OrthoDB" id="9806718at2"/>
<feature type="transmembrane region" description="Helical" evidence="1">
    <location>
        <begin position="65"/>
        <end position="83"/>
    </location>
</feature>
<keyword evidence="1" id="KW-1133">Transmembrane helix</keyword>
<feature type="domain" description="EamA" evidence="2">
    <location>
        <begin position="2"/>
        <end position="136"/>
    </location>
</feature>
<dbReference type="InterPro" id="IPR037185">
    <property type="entry name" value="EmrE-like"/>
</dbReference>
<dbReference type="Gene3D" id="1.10.3730.20">
    <property type="match status" value="1"/>
</dbReference>
<dbReference type="Proteomes" id="UP000028705">
    <property type="component" value="Unassembled WGS sequence"/>
</dbReference>
<evidence type="ECO:0000256" key="1">
    <source>
        <dbReference type="SAM" id="Phobius"/>
    </source>
</evidence>
<comment type="caution">
    <text evidence="3">The sequence shown here is derived from an EMBL/GenBank/DDBJ whole genome shotgun (WGS) entry which is preliminary data.</text>
</comment>
<dbReference type="GO" id="GO:0016020">
    <property type="term" value="C:membrane"/>
    <property type="evidence" value="ECO:0007669"/>
    <property type="project" value="InterPro"/>
</dbReference>
<feature type="transmembrane region" description="Helical" evidence="1">
    <location>
        <begin position="36"/>
        <end position="53"/>
    </location>
</feature>
<dbReference type="eggNOG" id="COG2510">
    <property type="taxonomic scope" value="Bacteria"/>
</dbReference>
<evidence type="ECO:0000259" key="2">
    <source>
        <dbReference type="Pfam" id="PF00892"/>
    </source>
</evidence>
<name>A0A086A346_9FLAO</name>
<keyword evidence="1" id="KW-0472">Membrane</keyword>
<sequence>MWFYYALLSALFAAFTAVFAKMGVSGNINSNLATGIRTIIILVLVWSIVFINGEAKQISSLSKTNIIFLVLSGIATGLSWLFYFKALQIGKVSQVAAVDKLSVAIAIILSVLFFKESLTLKTVIGAVLIISGTILFAFK</sequence>
<reference evidence="3 4" key="1">
    <citation type="submission" date="2014-07" db="EMBL/GenBank/DDBJ databases">
        <title>Genome of Chryseobacterium soli DSM 19298.</title>
        <authorList>
            <person name="Stropko S.J."/>
            <person name="Pipes S.E."/>
            <person name="Newman J."/>
        </authorList>
    </citation>
    <scope>NUCLEOTIDE SEQUENCE [LARGE SCALE GENOMIC DNA]</scope>
    <source>
        <strain evidence="3 4">DSM 19298</strain>
    </source>
</reference>
<proteinExistence type="predicted"/>
<dbReference type="AlphaFoldDB" id="A0A086A346"/>
<feature type="transmembrane region" description="Helical" evidence="1">
    <location>
        <begin position="95"/>
        <end position="113"/>
    </location>
</feature>
<dbReference type="Pfam" id="PF00892">
    <property type="entry name" value="EamA"/>
    <property type="match status" value="1"/>
</dbReference>
<feature type="transmembrane region" description="Helical" evidence="1">
    <location>
        <begin position="120"/>
        <end position="138"/>
    </location>
</feature>